<dbReference type="InterPro" id="IPR001375">
    <property type="entry name" value="Peptidase_S9_cat"/>
</dbReference>
<dbReference type="FunFam" id="3.40.50.1820:FF:000005">
    <property type="entry name" value="Prolyl endopeptidase"/>
    <property type="match status" value="1"/>
</dbReference>
<dbReference type="Gene3D" id="3.40.50.1820">
    <property type="entry name" value="alpha/beta hydrolase"/>
    <property type="match status" value="1"/>
</dbReference>
<evidence type="ECO:0000256" key="8">
    <source>
        <dbReference type="ARBA" id="ARBA00081187"/>
    </source>
</evidence>
<evidence type="ECO:0000256" key="3">
    <source>
        <dbReference type="ARBA" id="ARBA00011897"/>
    </source>
</evidence>
<evidence type="ECO:0000256" key="6">
    <source>
        <dbReference type="ARBA" id="ARBA00022825"/>
    </source>
</evidence>
<dbReference type="InterPro" id="IPR002470">
    <property type="entry name" value="Peptidase_S9A"/>
</dbReference>
<sequence length="712" mass="79682">MKHFFLPLLTIGGLACTTAEDSADTMNIKYPPTQKIDHVDDYFGTEVADPYRWLEDDRSEETAEWVKAQNVVTEAYLENIPYRSAIEERLTELWNYEKYGVPAKHGERYYFFKNDGLQNQSVLYVQESLNAEPKVFLDPNKFSADGTVSLSTISFTKDGSMLAYSISESGSDWRKILTLDVASQELVEDTLRDVKFSGIAWENNEGFFYSSYDKPKEGSALSGVNMNHKLYYHKLGTSQTEDVLIFGGDQTPRRYVGSDVTEDQRFLAITAAMGTTGRELYIKDLQQPNSKIVPVVTNFDNNHSVVYSEGSTLYILTNLDAPNQRLVKVDASQPTPEHWEDVLPEKDYVLQSVSFAGGKLFANYLKDAVTRIEQYDLQGKLEKEVELPTLGTAVGFQGEMDQDTLFYAFTSFTYPTTIFAYDVASGTSSIFKEPQLDINSDDYETKQVFYSSKDGTKVPMFIVHRKGLEMDGQNPAYLYGYGGFNISLTPSFSIAHLYWLENGGVFAMPNLRGGGEYGETWHEAGMQMNKQNVFDDFIAAGEYLQENQYTSAEKLAIAGGSNGGLLVGATMTQRPDLCQVALPAVGVMDMLRYHQFTAGAGWAPDYGIADSSQAMFEYLYGYSPLHNLEEGAKYPATMVTTADHDDRVVPAHSFKFAATLQEKQAGENPVLIRIETKAGHGAGKPTSKQIEEWTDKFAFTFYNMGVMPEHAR</sequence>
<feature type="domain" description="Peptidase S9 prolyl oligopeptidase catalytic" evidence="9">
    <location>
        <begin position="490"/>
        <end position="703"/>
    </location>
</feature>
<gene>
    <name evidence="11" type="ORF">K4G66_03905</name>
</gene>
<evidence type="ECO:0000256" key="2">
    <source>
        <dbReference type="ARBA" id="ARBA00005228"/>
    </source>
</evidence>
<dbReference type="PRINTS" id="PR00862">
    <property type="entry name" value="PROLIGOPTASE"/>
</dbReference>
<dbReference type="GO" id="GO:0004252">
    <property type="term" value="F:serine-type endopeptidase activity"/>
    <property type="evidence" value="ECO:0007669"/>
    <property type="project" value="UniProtKB-EC"/>
</dbReference>
<proteinExistence type="inferred from homology"/>
<evidence type="ECO:0000256" key="4">
    <source>
        <dbReference type="ARBA" id="ARBA00022670"/>
    </source>
</evidence>
<dbReference type="Pfam" id="PF00326">
    <property type="entry name" value="Peptidase_S9"/>
    <property type="match status" value="1"/>
</dbReference>
<dbReference type="GO" id="GO:0006508">
    <property type="term" value="P:proteolysis"/>
    <property type="evidence" value="ECO:0007669"/>
    <property type="project" value="UniProtKB-KW"/>
</dbReference>
<dbReference type="InterPro" id="IPR029058">
    <property type="entry name" value="AB_hydrolase_fold"/>
</dbReference>
<protein>
    <recommendedName>
        <fullName evidence="3">prolyl oligopeptidase</fullName>
        <ecNumber evidence="3">3.4.21.26</ecNumber>
    </recommendedName>
    <alternativeName>
        <fullName evidence="8">Proline-specific endopeptidase</fullName>
    </alternativeName>
</protein>
<dbReference type="PROSITE" id="PS00708">
    <property type="entry name" value="PRO_ENDOPEP_SER"/>
    <property type="match status" value="1"/>
</dbReference>
<evidence type="ECO:0000256" key="7">
    <source>
        <dbReference type="ARBA" id="ARBA00060121"/>
    </source>
</evidence>
<accession>A0AA49JKG5</accession>
<keyword evidence="4" id="KW-0645">Protease</keyword>
<comment type="catalytic activity">
    <reaction evidence="1">
        <text>Hydrolysis of Pro-|-Xaa &gt;&gt; Ala-|-Xaa in oligopeptides.</text>
        <dbReference type="EC" id="3.4.21.26"/>
    </reaction>
</comment>
<dbReference type="PROSITE" id="PS51257">
    <property type="entry name" value="PROKAR_LIPOPROTEIN"/>
    <property type="match status" value="1"/>
</dbReference>
<dbReference type="Gene3D" id="2.130.10.120">
    <property type="entry name" value="Prolyl oligopeptidase, N-terminal domain"/>
    <property type="match status" value="1"/>
</dbReference>
<dbReference type="InterPro" id="IPR023302">
    <property type="entry name" value="Pept_S9A_N"/>
</dbReference>
<keyword evidence="6" id="KW-0720">Serine protease</keyword>
<dbReference type="InterPro" id="IPR002471">
    <property type="entry name" value="Pept_S9_AS"/>
</dbReference>
<dbReference type="PANTHER" id="PTHR42881">
    <property type="entry name" value="PROLYL ENDOPEPTIDASE"/>
    <property type="match status" value="1"/>
</dbReference>
<dbReference type="PANTHER" id="PTHR42881:SF2">
    <property type="entry name" value="PROLYL ENDOPEPTIDASE"/>
    <property type="match status" value="1"/>
</dbReference>
<comment type="similarity">
    <text evidence="2">Belongs to the peptidase S9A family.</text>
</comment>
<dbReference type="InterPro" id="IPR051167">
    <property type="entry name" value="Prolyl_oligopep/macrocyclase"/>
</dbReference>
<comment type="function">
    <text evidence="7">Cleaves peptide bonds on the C-terminal side of prolyl residues within peptides that are up to approximately 30 amino acids long. Has an absolute requirement for an X-Pro bond in the trans configuration immediately preceding the Pro-Y scissible bond.</text>
</comment>
<reference evidence="11" key="2">
    <citation type="journal article" date="2024" name="Antonie Van Leeuwenhoek">
        <title>Roseihalotalea indica gen. nov., sp. nov., a halophilic Bacteroidetes from mesopelagic Southwest Indian Ocean with higher carbohydrate metabolic potential.</title>
        <authorList>
            <person name="Chen B."/>
            <person name="Zhang M."/>
            <person name="Lin D."/>
            <person name="Ye J."/>
            <person name="Tang K."/>
        </authorList>
    </citation>
    <scope>NUCLEOTIDE SEQUENCE</scope>
    <source>
        <strain evidence="11">TK19036</strain>
    </source>
</reference>
<dbReference type="SUPFAM" id="SSF50993">
    <property type="entry name" value="Peptidase/esterase 'gauge' domain"/>
    <property type="match status" value="1"/>
</dbReference>
<evidence type="ECO:0000313" key="11">
    <source>
        <dbReference type="EMBL" id="WKN40306.1"/>
    </source>
</evidence>
<dbReference type="EC" id="3.4.21.26" evidence="3"/>
<dbReference type="Pfam" id="PF02897">
    <property type="entry name" value="Peptidase_S9_N"/>
    <property type="match status" value="1"/>
</dbReference>
<dbReference type="GO" id="GO:0005829">
    <property type="term" value="C:cytosol"/>
    <property type="evidence" value="ECO:0007669"/>
    <property type="project" value="TreeGrafter"/>
</dbReference>
<dbReference type="AlphaFoldDB" id="A0AA49JKG5"/>
<feature type="domain" description="Peptidase S9A N-terminal" evidence="10">
    <location>
        <begin position="31"/>
        <end position="433"/>
    </location>
</feature>
<evidence type="ECO:0000259" key="10">
    <source>
        <dbReference type="Pfam" id="PF02897"/>
    </source>
</evidence>
<dbReference type="FunFam" id="2.130.10.120:FF:000001">
    <property type="entry name" value="Prolyl endopeptidase"/>
    <property type="match status" value="1"/>
</dbReference>
<name>A0AA49JKG5_9BACT</name>
<evidence type="ECO:0000259" key="9">
    <source>
        <dbReference type="Pfam" id="PF00326"/>
    </source>
</evidence>
<dbReference type="EMBL" id="CP120682">
    <property type="protein sequence ID" value="WKN40306.1"/>
    <property type="molecule type" value="Genomic_DNA"/>
</dbReference>
<organism evidence="11">
    <name type="scientific">Roseihalotalea indica</name>
    <dbReference type="NCBI Taxonomy" id="2867963"/>
    <lineage>
        <taxon>Bacteria</taxon>
        <taxon>Pseudomonadati</taxon>
        <taxon>Bacteroidota</taxon>
        <taxon>Cytophagia</taxon>
        <taxon>Cytophagales</taxon>
        <taxon>Catalimonadaceae</taxon>
        <taxon>Roseihalotalea</taxon>
    </lineage>
</organism>
<keyword evidence="5" id="KW-0378">Hydrolase</keyword>
<dbReference type="GO" id="GO:0070012">
    <property type="term" value="F:oligopeptidase activity"/>
    <property type="evidence" value="ECO:0007669"/>
    <property type="project" value="TreeGrafter"/>
</dbReference>
<evidence type="ECO:0000256" key="5">
    <source>
        <dbReference type="ARBA" id="ARBA00022801"/>
    </source>
</evidence>
<dbReference type="SUPFAM" id="SSF53474">
    <property type="entry name" value="alpha/beta-Hydrolases"/>
    <property type="match status" value="1"/>
</dbReference>
<evidence type="ECO:0000256" key="1">
    <source>
        <dbReference type="ARBA" id="ARBA00001070"/>
    </source>
</evidence>
<reference evidence="11" key="1">
    <citation type="journal article" date="2023" name="Comput. Struct. Biotechnol. J.">
        <title>Discovery of a novel marine Bacteroidetes with a rich repertoire of carbohydrate-active enzymes.</title>
        <authorList>
            <person name="Chen B."/>
            <person name="Liu G."/>
            <person name="Chen Q."/>
            <person name="Wang H."/>
            <person name="Liu L."/>
            <person name="Tang K."/>
        </authorList>
    </citation>
    <scope>NUCLEOTIDE SEQUENCE</scope>
    <source>
        <strain evidence="11">TK19036</strain>
    </source>
</reference>